<organism evidence="5 6">
    <name type="scientific">Renibacterium salmoninarum (strain ATCC 33209 / DSM 20767 / JCM 11484 / NBRC 15589 / NCIMB 2235)</name>
    <dbReference type="NCBI Taxonomy" id="288705"/>
    <lineage>
        <taxon>Bacteria</taxon>
        <taxon>Bacillati</taxon>
        <taxon>Actinomycetota</taxon>
        <taxon>Actinomycetes</taxon>
        <taxon>Micrococcales</taxon>
        <taxon>Micrococcaceae</taxon>
        <taxon>Renibacterium</taxon>
    </lineage>
</organism>
<reference evidence="6" key="1">
    <citation type="journal article" date="2008" name="J. Bacteriol.">
        <title>Genome sequence of the fish pathogen Renibacterium salmoninarum suggests reductive evolution away from an environmental Arthrobacter ancestor.</title>
        <authorList>
            <person name="Wiens G.D."/>
            <person name="Rockey D.D."/>
            <person name="Wu Z."/>
            <person name="Chang J."/>
            <person name="Levy R."/>
            <person name="Crane S."/>
            <person name="Chen D.S."/>
            <person name="Capri G.R."/>
            <person name="Burnett J.R."/>
            <person name="Sudheesh P.S."/>
            <person name="Schipma M.J."/>
            <person name="Burd H."/>
            <person name="Bhattacharyya A."/>
            <person name="Rhodes L.D."/>
            <person name="Kaul R."/>
            <person name="Strom M.S."/>
        </authorList>
    </citation>
    <scope>NUCLEOTIDE SEQUENCE [LARGE SCALE GENOMIC DNA]</scope>
    <source>
        <strain evidence="6">ATCC 33209 / DSM 20767 / JCM 11484 / NBRC 15589 / NCIMB 2235</strain>
    </source>
</reference>
<accession>A9WT73</accession>
<dbReference type="AlphaFoldDB" id="A9WT73"/>
<evidence type="ECO:0000256" key="1">
    <source>
        <dbReference type="ARBA" id="ARBA00023015"/>
    </source>
</evidence>
<dbReference type="RefSeq" id="WP_012245676.1">
    <property type="nucleotide sequence ID" value="NC_010168.1"/>
</dbReference>
<proteinExistence type="predicted"/>
<dbReference type="PROSITE" id="PS50949">
    <property type="entry name" value="HTH_GNTR"/>
    <property type="match status" value="1"/>
</dbReference>
<dbReference type="Proteomes" id="UP000002007">
    <property type="component" value="Chromosome"/>
</dbReference>
<keyword evidence="3" id="KW-0804">Transcription</keyword>
<dbReference type="PANTHER" id="PTHR38445">
    <property type="entry name" value="HTH-TYPE TRANSCRIPTIONAL REPRESSOR YTRA"/>
    <property type="match status" value="1"/>
</dbReference>
<dbReference type="GO" id="GO:0003700">
    <property type="term" value="F:DNA-binding transcription factor activity"/>
    <property type="evidence" value="ECO:0007669"/>
    <property type="project" value="InterPro"/>
</dbReference>
<dbReference type="GO" id="GO:0003677">
    <property type="term" value="F:DNA binding"/>
    <property type="evidence" value="ECO:0007669"/>
    <property type="project" value="UniProtKB-KW"/>
</dbReference>
<name>A9WT73_RENSM</name>
<keyword evidence="6" id="KW-1185">Reference proteome</keyword>
<dbReference type="Pfam" id="PF00392">
    <property type="entry name" value="GntR"/>
    <property type="match status" value="1"/>
</dbReference>
<keyword evidence="2" id="KW-0238">DNA-binding</keyword>
<sequence>MKIADLAVRGVLPVGAKLPTVRALASATGLAVNTVAKAFRELEIAGVVETLGRKGAIIAAAGDAIRDEVAKAAKVFADVVHQQGMPAEKALGFARAALQR</sequence>
<dbReference type="SUPFAM" id="SSF46785">
    <property type="entry name" value="Winged helix' DNA-binding domain"/>
    <property type="match status" value="1"/>
</dbReference>
<evidence type="ECO:0000259" key="4">
    <source>
        <dbReference type="PROSITE" id="PS50949"/>
    </source>
</evidence>
<evidence type="ECO:0000256" key="2">
    <source>
        <dbReference type="ARBA" id="ARBA00023125"/>
    </source>
</evidence>
<dbReference type="InterPro" id="IPR000524">
    <property type="entry name" value="Tscrpt_reg_HTH_GntR"/>
</dbReference>
<dbReference type="EMBL" id="CP000910">
    <property type="protein sequence ID" value="ABY24011.1"/>
    <property type="molecule type" value="Genomic_DNA"/>
</dbReference>
<dbReference type="PANTHER" id="PTHR38445:SF9">
    <property type="entry name" value="HTH-TYPE TRANSCRIPTIONAL REPRESSOR YTRA"/>
    <property type="match status" value="1"/>
</dbReference>
<dbReference type="Gene3D" id="1.10.10.10">
    <property type="entry name" value="Winged helix-like DNA-binding domain superfamily/Winged helix DNA-binding domain"/>
    <property type="match status" value="1"/>
</dbReference>
<evidence type="ECO:0000256" key="3">
    <source>
        <dbReference type="ARBA" id="ARBA00023163"/>
    </source>
</evidence>
<dbReference type="InterPro" id="IPR036388">
    <property type="entry name" value="WH-like_DNA-bd_sf"/>
</dbReference>
<dbReference type="KEGG" id="rsa:RSal33209_2280"/>
<gene>
    <name evidence="5" type="ordered locus">RSal33209_2280</name>
</gene>
<keyword evidence="1" id="KW-0805">Transcription regulation</keyword>
<evidence type="ECO:0000313" key="5">
    <source>
        <dbReference type="EMBL" id="ABY24011.1"/>
    </source>
</evidence>
<protein>
    <submittedName>
        <fullName evidence="5">Transcriptional regulator, GntR family</fullName>
    </submittedName>
</protein>
<dbReference type="eggNOG" id="COG1725">
    <property type="taxonomic scope" value="Bacteria"/>
</dbReference>
<dbReference type="HOGENOM" id="CLU_017584_10_1_11"/>
<evidence type="ECO:0000313" key="6">
    <source>
        <dbReference type="Proteomes" id="UP000002007"/>
    </source>
</evidence>
<feature type="domain" description="HTH gntR-type" evidence="4">
    <location>
        <begin position="1"/>
        <end position="61"/>
    </location>
</feature>
<dbReference type="STRING" id="288705.RSal33209_2280"/>
<dbReference type="InterPro" id="IPR036390">
    <property type="entry name" value="WH_DNA-bd_sf"/>
</dbReference>
<dbReference type="SMART" id="SM00345">
    <property type="entry name" value="HTH_GNTR"/>
    <property type="match status" value="1"/>
</dbReference>